<organism evidence="1 2">
    <name type="scientific">Parasponia andersonii</name>
    <name type="common">Sponia andersonii</name>
    <dbReference type="NCBI Taxonomy" id="3476"/>
    <lineage>
        <taxon>Eukaryota</taxon>
        <taxon>Viridiplantae</taxon>
        <taxon>Streptophyta</taxon>
        <taxon>Embryophyta</taxon>
        <taxon>Tracheophyta</taxon>
        <taxon>Spermatophyta</taxon>
        <taxon>Magnoliopsida</taxon>
        <taxon>eudicotyledons</taxon>
        <taxon>Gunneridae</taxon>
        <taxon>Pentapetalae</taxon>
        <taxon>rosids</taxon>
        <taxon>fabids</taxon>
        <taxon>Rosales</taxon>
        <taxon>Cannabaceae</taxon>
        <taxon>Parasponia</taxon>
    </lineage>
</organism>
<reference evidence="2" key="1">
    <citation type="submission" date="2016-06" db="EMBL/GenBank/DDBJ databases">
        <title>Parallel loss of symbiosis genes in relatives of nitrogen-fixing non-legume Parasponia.</title>
        <authorList>
            <person name="Van Velzen R."/>
            <person name="Holmer R."/>
            <person name="Bu F."/>
            <person name="Rutten L."/>
            <person name="Van Zeijl A."/>
            <person name="Liu W."/>
            <person name="Santuari L."/>
            <person name="Cao Q."/>
            <person name="Sharma T."/>
            <person name="Shen D."/>
            <person name="Roswanjaya Y."/>
            <person name="Wardhani T."/>
            <person name="Kalhor M.S."/>
            <person name="Jansen J."/>
            <person name="Van den Hoogen J."/>
            <person name="Gungor B."/>
            <person name="Hartog M."/>
            <person name="Hontelez J."/>
            <person name="Verver J."/>
            <person name="Yang W.-C."/>
            <person name="Schijlen E."/>
            <person name="Repin R."/>
            <person name="Schilthuizen M."/>
            <person name="Schranz E."/>
            <person name="Heidstra R."/>
            <person name="Miyata K."/>
            <person name="Fedorova E."/>
            <person name="Kohlen W."/>
            <person name="Bisseling T."/>
            <person name="Smit S."/>
            <person name="Geurts R."/>
        </authorList>
    </citation>
    <scope>NUCLEOTIDE SEQUENCE [LARGE SCALE GENOMIC DNA]</scope>
    <source>
        <strain evidence="2">cv. WU1-14</strain>
    </source>
</reference>
<name>A0A2P5AST1_PARAD</name>
<evidence type="ECO:0000313" key="2">
    <source>
        <dbReference type="Proteomes" id="UP000237105"/>
    </source>
</evidence>
<dbReference type="AlphaFoldDB" id="A0A2P5AST1"/>
<accession>A0A2P5AST1</accession>
<dbReference type="EMBL" id="JXTB01000461">
    <property type="protein sequence ID" value="PON39588.1"/>
    <property type="molecule type" value="Genomic_DNA"/>
</dbReference>
<sequence length="110" mass="12791">STQNSENQFKQLYLPTQGSSSMISQMKIKVRKSNIFSNQYKIFYNQIIYLFFPTFLRATRNRRGYEPYRLLREPSSQAVWLAKRVHPGETCRDGYVHGGDTNSNSVLCSV</sequence>
<protein>
    <submittedName>
        <fullName evidence="1">Uncharacterized protein</fullName>
    </submittedName>
</protein>
<dbReference type="Proteomes" id="UP000237105">
    <property type="component" value="Unassembled WGS sequence"/>
</dbReference>
<gene>
    <name evidence="1" type="ORF">PanWU01x14_303680</name>
</gene>
<keyword evidence="2" id="KW-1185">Reference proteome</keyword>
<comment type="caution">
    <text evidence="1">The sequence shown here is derived from an EMBL/GenBank/DDBJ whole genome shotgun (WGS) entry which is preliminary data.</text>
</comment>
<proteinExistence type="predicted"/>
<feature type="non-terminal residue" evidence="1">
    <location>
        <position position="1"/>
    </location>
</feature>
<evidence type="ECO:0000313" key="1">
    <source>
        <dbReference type="EMBL" id="PON39588.1"/>
    </source>
</evidence>